<gene>
    <name evidence="1" type="ORF">SAMN05443999_1244</name>
</gene>
<accession>A0A1H7XTT7</accession>
<reference evidence="1 2" key="1">
    <citation type="submission" date="2016-10" db="EMBL/GenBank/DDBJ databases">
        <authorList>
            <person name="de Groot N.N."/>
        </authorList>
    </citation>
    <scope>NUCLEOTIDE SEQUENCE [LARGE SCALE GENOMIC DNA]</scope>
    <source>
        <strain evidence="1 2">DSM 100674</strain>
    </source>
</reference>
<protein>
    <submittedName>
        <fullName evidence="1">Uncharacterized protein</fullName>
    </submittedName>
</protein>
<evidence type="ECO:0000313" key="1">
    <source>
        <dbReference type="EMBL" id="SEM37064.1"/>
    </source>
</evidence>
<keyword evidence="2" id="KW-1185">Reference proteome</keyword>
<dbReference type="EMBL" id="FOAG01000024">
    <property type="protein sequence ID" value="SEM37064.1"/>
    <property type="molecule type" value="Genomic_DNA"/>
</dbReference>
<dbReference type="AlphaFoldDB" id="A0A1H7XTT7"/>
<proteinExistence type="predicted"/>
<dbReference type="Proteomes" id="UP000199582">
    <property type="component" value="Unassembled WGS sequence"/>
</dbReference>
<dbReference type="STRING" id="1287727.SAMN05443999_1244"/>
<dbReference type="OrthoDB" id="8349919at2"/>
<name>A0A1H7XTT7_9RHOB</name>
<organism evidence="1 2">
    <name type="scientific">Roseovarius azorensis</name>
    <dbReference type="NCBI Taxonomy" id="1287727"/>
    <lineage>
        <taxon>Bacteria</taxon>
        <taxon>Pseudomonadati</taxon>
        <taxon>Pseudomonadota</taxon>
        <taxon>Alphaproteobacteria</taxon>
        <taxon>Rhodobacterales</taxon>
        <taxon>Roseobacteraceae</taxon>
        <taxon>Roseovarius</taxon>
    </lineage>
</organism>
<dbReference type="RefSeq" id="WP_139274604.1">
    <property type="nucleotide sequence ID" value="NZ_FOAG01000024.1"/>
</dbReference>
<sequence>MAEPIKIGGKASSKPDCIIYSTPASRNAKLKELTIAEELLVDALQRGVAEKLTAEIFDPATAGGYDLYRYTTRYVRKGLYEAGWELSDSNNIALVRDPAEGTVIIVCSGDHQTGQLVGDQPKTKRSKGDLFLEVSEIVATDLFGDDEVKTRHVALPDAKVWLLLHYHVVDRGQQILRAELSRPLEANDGMITQWSERVILHVPLPDAMADDESANDEGPVITPDVEIRF</sequence>
<evidence type="ECO:0000313" key="2">
    <source>
        <dbReference type="Proteomes" id="UP000199582"/>
    </source>
</evidence>